<keyword evidence="5" id="KW-0732">Signal</keyword>
<feature type="compositionally biased region" description="Basic and acidic residues" evidence="4">
    <location>
        <begin position="144"/>
        <end position="159"/>
    </location>
</feature>
<dbReference type="PANTHER" id="PTHR31602:SF81">
    <property type="entry name" value="GROWTH-REGULATING FACTOR 9"/>
    <property type="match status" value="1"/>
</dbReference>
<evidence type="ECO:0000259" key="6">
    <source>
        <dbReference type="PROSITE" id="PS51667"/>
    </source>
</evidence>
<dbReference type="Pfam" id="PF08879">
    <property type="entry name" value="WRC"/>
    <property type="match status" value="2"/>
</dbReference>
<dbReference type="OrthoDB" id="1103109at2759"/>
<organism evidence="7">
    <name type="scientific">Rhododendron williamsianum</name>
    <dbReference type="NCBI Taxonomy" id="262921"/>
    <lineage>
        <taxon>Eukaryota</taxon>
        <taxon>Viridiplantae</taxon>
        <taxon>Streptophyta</taxon>
        <taxon>Embryophyta</taxon>
        <taxon>Tracheophyta</taxon>
        <taxon>Spermatophyta</taxon>
        <taxon>Magnoliopsida</taxon>
        <taxon>eudicotyledons</taxon>
        <taxon>Gunneridae</taxon>
        <taxon>Pentapetalae</taxon>
        <taxon>asterids</taxon>
        <taxon>Ericales</taxon>
        <taxon>Ericaceae</taxon>
        <taxon>Ericoideae</taxon>
        <taxon>Rhodoreae</taxon>
        <taxon>Rhododendron</taxon>
    </lineage>
</organism>
<feature type="signal peptide" evidence="5">
    <location>
        <begin position="1"/>
        <end position="18"/>
    </location>
</feature>
<keyword evidence="1 2" id="KW-0539">Nucleus</keyword>
<dbReference type="AlphaFoldDB" id="A0A6A4LT31"/>
<feature type="non-terminal residue" evidence="7">
    <location>
        <position position="1"/>
    </location>
</feature>
<feature type="domain" description="WRC" evidence="6">
    <location>
        <begin position="246"/>
        <end position="290"/>
    </location>
</feature>
<keyword evidence="3" id="KW-0805">Transcription regulation</keyword>
<comment type="similarity">
    <text evidence="3">Belongs to the GRF family.</text>
</comment>
<evidence type="ECO:0000256" key="4">
    <source>
        <dbReference type="SAM" id="MobiDB-lite"/>
    </source>
</evidence>
<feature type="short sequence motif" description="Bipartite nuclear localization signal" evidence="2">
    <location>
        <begin position="36"/>
        <end position="46"/>
    </location>
</feature>
<reference evidence="7" key="1">
    <citation type="journal article" date="2019" name="Genome Biol. Evol.">
        <title>The Rhododendron genome and chromosomal organization provide insight into shared whole-genome duplications across the heath family (Ericaceae).</title>
        <authorList>
            <person name="Soza V.L."/>
            <person name="Lindsley D."/>
            <person name="Waalkes A."/>
            <person name="Ramage E."/>
            <person name="Patwardhan R.P."/>
            <person name="Burton J.N."/>
            <person name="Adey A."/>
            <person name="Kumar A."/>
            <person name="Qiu R."/>
            <person name="Shendure J."/>
            <person name="Hall B."/>
        </authorList>
    </citation>
    <scope>NUCLEOTIDE SEQUENCE</scope>
    <source>
        <strain evidence="7">RSF 1966-606</strain>
    </source>
</reference>
<keyword evidence="3" id="KW-0804">Transcription</keyword>
<comment type="subcellular location">
    <subcellularLocation>
        <location evidence="2 3">Nucleus</location>
    </subcellularLocation>
</comment>
<feature type="short sequence motif" description="Bipartite nuclear localization signal" evidence="2">
    <location>
        <begin position="64"/>
        <end position="71"/>
    </location>
</feature>
<feature type="chain" id="PRO_5025371778" description="Growth-regulating factor" evidence="5">
    <location>
        <begin position="19"/>
        <end position="367"/>
    </location>
</feature>
<feature type="region of interest" description="Disordered" evidence="4">
    <location>
        <begin position="126"/>
        <end position="161"/>
    </location>
</feature>
<dbReference type="GO" id="GO:0005524">
    <property type="term" value="F:ATP binding"/>
    <property type="evidence" value="ECO:0007669"/>
    <property type="project" value="UniProtKB-UniRule"/>
</dbReference>
<evidence type="ECO:0000313" key="7">
    <source>
        <dbReference type="EMBL" id="KAE9462393.1"/>
    </source>
</evidence>
<feature type="compositionally biased region" description="Polar residues" evidence="4">
    <location>
        <begin position="84"/>
        <end position="100"/>
    </location>
</feature>
<feature type="compositionally biased region" description="Low complexity" evidence="4">
    <location>
        <begin position="128"/>
        <end position="141"/>
    </location>
</feature>
<comment type="function">
    <text evidence="3">Transcription activator.</text>
</comment>
<keyword evidence="3" id="KW-0010">Activator</keyword>
<feature type="domain" description="WRC" evidence="6">
    <location>
        <begin position="31"/>
        <end position="75"/>
    </location>
</feature>
<feature type="region of interest" description="Disordered" evidence="4">
    <location>
        <begin position="332"/>
        <end position="367"/>
    </location>
</feature>
<evidence type="ECO:0000256" key="3">
    <source>
        <dbReference type="RuleBase" id="RU367127"/>
    </source>
</evidence>
<feature type="region of interest" description="Disordered" evidence="4">
    <location>
        <begin position="84"/>
        <end position="110"/>
    </location>
</feature>
<dbReference type="GO" id="GO:0005634">
    <property type="term" value="C:nucleus"/>
    <property type="evidence" value="ECO:0007669"/>
    <property type="project" value="UniProtKB-SubCell"/>
</dbReference>
<protein>
    <recommendedName>
        <fullName evidence="3">Growth-regulating factor</fullName>
    </recommendedName>
</protein>
<dbReference type="EMBL" id="QEFC01000741">
    <property type="protein sequence ID" value="KAE9462393.1"/>
    <property type="molecule type" value="Genomic_DNA"/>
</dbReference>
<comment type="caution">
    <text evidence="7">The sequence shown here is derived from an EMBL/GenBank/DDBJ whole genome shotgun (WGS) entry which is preliminary data.</text>
</comment>
<dbReference type="InterPro" id="IPR014977">
    <property type="entry name" value="WRC_dom"/>
</dbReference>
<sequence>MGLWGFFCFFSCLVSVIGFSPLGFEYRSIMDPEPGRCRRTDGKKWRCGKDVIPDQKYCERHMHRGRGRSRKLVEASEITSESVPVNLQLATPSPKSSSNNSIGKASTTSAISSISGSENRIYAKKDSTTAAAATATATPTTNGIDKESNKNVYHSKDTTRSMTTTGLWSAVSEKINKCTSDSELVDEKDAGYKHLNNRINIRGSNNNRHAGDAGSLVASRLGFSPDSVLQVVGCSSSFLNYRNDVETELQRCRRTDGKKWRCGVDVVPDQKYCERHLHRGSKKLAVVAEPVTVTSALLPLGICHATPLAMPQKESGYINLNTDLSISIAASPQRTANKEKSNTSSSSDADTISDENGSVSHLLALSP</sequence>
<dbReference type="PANTHER" id="PTHR31602">
    <property type="entry name" value="GROWTH-REGULATING FACTOR 5"/>
    <property type="match status" value="1"/>
</dbReference>
<dbReference type="InterPro" id="IPR031137">
    <property type="entry name" value="GRF"/>
</dbReference>
<gene>
    <name evidence="7" type="ORF">C3L33_05698</name>
</gene>
<name>A0A6A4LT31_9ERIC</name>
<dbReference type="PROSITE" id="PS51667">
    <property type="entry name" value="WRC"/>
    <property type="match status" value="2"/>
</dbReference>
<proteinExistence type="inferred from homology"/>
<comment type="caution">
    <text evidence="2">Lacks conserved residue(s) required for the propagation of feature annotation.</text>
</comment>
<evidence type="ECO:0000256" key="1">
    <source>
        <dbReference type="ARBA" id="ARBA00023242"/>
    </source>
</evidence>
<feature type="compositionally biased region" description="Low complexity" evidence="4">
    <location>
        <begin position="101"/>
        <end position="110"/>
    </location>
</feature>
<comment type="domain">
    <text evidence="3">The QLQ domain and WRC domain may be involved in protein-protein interaction and DNA-binding, respectively.</text>
</comment>
<accession>A0A6A4LT31</accession>
<evidence type="ECO:0000256" key="2">
    <source>
        <dbReference type="PROSITE-ProRule" id="PRU01002"/>
    </source>
</evidence>
<evidence type="ECO:0000256" key="5">
    <source>
        <dbReference type="SAM" id="SignalP"/>
    </source>
</evidence>
<dbReference type="GO" id="GO:0006351">
    <property type="term" value="P:DNA-templated transcription"/>
    <property type="evidence" value="ECO:0007669"/>
    <property type="project" value="UniProtKB-UniRule"/>
</dbReference>
<dbReference type="GO" id="GO:0032502">
    <property type="term" value="P:developmental process"/>
    <property type="evidence" value="ECO:0007669"/>
    <property type="project" value="InterPro"/>
</dbReference>